<reference evidence="2 3" key="2">
    <citation type="journal article" date="2016" name="Microb. Ecol.">
        <title>Genome Characteristics of a Novel Type I Methanotroph (Sn10-6) Isolated from a Flooded Indian Rice Field.</title>
        <authorList>
            <person name="Rahalkar M.C."/>
            <person name="Pandit P.S."/>
            <person name="Dhakephalkar P.K."/>
            <person name="Pore S."/>
            <person name="Arora P."/>
            <person name="Kapse N."/>
        </authorList>
    </citation>
    <scope>NUCLEOTIDE SEQUENCE [LARGE SCALE GENOMIC DNA]</scope>
    <source>
        <strain evidence="2 3">Sn10-6</strain>
    </source>
</reference>
<sequence length="109" mass="12326">MLDLKSQDSEELNRILKTFLPNHTVWAFGSRVTGNAKPYSDLDLVIVTTQPLSLSVMAELKTAFAESDLTIRVDLVDWAVTSDTFRNIIQQNKLVVQEGDFETDEDNNH</sequence>
<dbReference type="OrthoDB" id="9798929at2"/>
<dbReference type="InterPro" id="IPR043519">
    <property type="entry name" value="NT_sf"/>
</dbReference>
<organism evidence="2 3">
    <name type="scientific">Methylocucumis oryzae</name>
    <dbReference type="NCBI Taxonomy" id="1632867"/>
    <lineage>
        <taxon>Bacteria</taxon>
        <taxon>Pseudomonadati</taxon>
        <taxon>Pseudomonadota</taxon>
        <taxon>Gammaproteobacteria</taxon>
        <taxon>Methylococcales</taxon>
        <taxon>Methylococcaceae</taxon>
        <taxon>Methylocucumis</taxon>
    </lineage>
</organism>
<comment type="caution">
    <text evidence="2">The sequence shown here is derived from an EMBL/GenBank/DDBJ whole genome shotgun (WGS) entry which is preliminary data.</text>
</comment>
<accession>A0A0F3IL29</accession>
<evidence type="ECO:0000313" key="3">
    <source>
        <dbReference type="Proteomes" id="UP000033684"/>
    </source>
</evidence>
<keyword evidence="3" id="KW-1185">Reference proteome</keyword>
<dbReference type="InterPro" id="IPR041633">
    <property type="entry name" value="Polbeta"/>
</dbReference>
<dbReference type="RefSeq" id="WP_045778422.1">
    <property type="nucleotide sequence ID" value="NZ_LAJX01000044.1"/>
</dbReference>
<dbReference type="Gene3D" id="3.30.460.10">
    <property type="entry name" value="Beta Polymerase, domain 2"/>
    <property type="match status" value="1"/>
</dbReference>
<dbReference type="Pfam" id="PF18765">
    <property type="entry name" value="Polbeta"/>
    <property type="match status" value="1"/>
</dbReference>
<name>A0A0F3IL29_9GAMM</name>
<dbReference type="EMBL" id="LAJX01000044">
    <property type="protein sequence ID" value="KJV07382.1"/>
    <property type="molecule type" value="Genomic_DNA"/>
</dbReference>
<dbReference type="Proteomes" id="UP000033684">
    <property type="component" value="Unassembled WGS sequence"/>
</dbReference>
<evidence type="ECO:0000259" key="1">
    <source>
        <dbReference type="Pfam" id="PF18765"/>
    </source>
</evidence>
<dbReference type="CDD" id="cd05403">
    <property type="entry name" value="NT_KNTase_like"/>
    <property type="match status" value="1"/>
</dbReference>
<reference evidence="3" key="1">
    <citation type="submission" date="2015-03" db="EMBL/GenBank/DDBJ databases">
        <title>Draft genome sequence of a novel methanotroph (Sn10-6) isolated from flooded ricefield rhizosphere in India.</title>
        <authorList>
            <person name="Pandit P.S."/>
            <person name="Pore S.D."/>
            <person name="Arora P."/>
            <person name="Kapse N.G."/>
            <person name="Dhakephalkar P.K."/>
            <person name="Rahalkar M.C."/>
        </authorList>
    </citation>
    <scope>NUCLEOTIDE SEQUENCE [LARGE SCALE GENOMIC DNA]</scope>
    <source>
        <strain evidence="3">Sn10-6</strain>
    </source>
</reference>
<evidence type="ECO:0000313" key="2">
    <source>
        <dbReference type="EMBL" id="KJV07382.1"/>
    </source>
</evidence>
<gene>
    <name evidence="2" type="ORF">VZ94_05160</name>
</gene>
<dbReference type="AlphaFoldDB" id="A0A0F3IL29"/>
<protein>
    <submittedName>
        <fullName evidence="2">DNA polymerase beta subunit</fullName>
    </submittedName>
</protein>
<proteinExistence type="predicted"/>
<feature type="domain" description="Polymerase beta nucleotidyltransferase" evidence="1">
    <location>
        <begin position="10"/>
        <end position="97"/>
    </location>
</feature>
<dbReference type="SUPFAM" id="SSF81301">
    <property type="entry name" value="Nucleotidyltransferase"/>
    <property type="match status" value="1"/>
</dbReference>